<accession>A0ABR4CWB9</accession>
<keyword evidence="2" id="KW-1185">Reference proteome</keyword>
<organism evidence="1 2">
    <name type="scientific">Oculimacula yallundae</name>
    <dbReference type="NCBI Taxonomy" id="86028"/>
    <lineage>
        <taxon>Eukaryota</taxon>
        <taxon>Fungi</taxon>
        <taxon>Dikarya</taxon>
        <taxon>Ascomycota</taxon>
        <taxon>Pezizomycotina</taxon>
        <taxon>Leotiomycetes</taxon>
        <taxon>Helotiales</taxon>
        <taxon>Ploettnerulaceae</taxon>
        <taxon>Oculimacula</taxon>
    </lineage>
</organism>
<protein>
    <submittedName>
        <fullName evidence="1">Uncharacterized protein</fullName>
    </submittedName>
</protein>
<proteinExistence type="predicted"/>
<gene>
    <name evidence="1" type="ORF">VTL71DRAFT_11072</name>
</gene>
<evidence type="ECO:0000313" key="2">
    <source>
        <dbReference type="Proteomes" id="UP001595075"/>
    </source>
</evidence>
<dbReference type="EMBL" id="JAZHXI010000003">
    <property type="protein sequence ID" value="KAL2073746.1"/>
    <property type="molecule type" value="Genomic_DNA"/>
</dbReference>
<evidence type="ECO:0000313" key="1">
    <source>
        <dbReference type="EMBL" id="KAL2073746.1"/>
    </source>
</evidence>
<name>A0ABR4CWB9_9HELO</name>
<reference evidence="1 2" key="1">
    <citation type="journal article" date="2024" name="Commun. Biol.">
        <title>Comparative genomic analysis of thermophilic fungi reveals convergent evolutionary adaptations and gene losses.</title>
        <authorList>
            <person name="Steindorff A.S."/>
            <person name="Aguilar-Pontes M.V."/>
            <person name="Robinson A.J."/>
            <person name="Andreopoulos B."/>
            <person name="LaButti K."/>
            <person name="Kuo A."/>
            <person name="Mondo S."/>
            <person name="Riley R."/>
            <person name="Otillar R."/>
            <person name="Haridas S."/>
            <person name="Lipzen A."/>
            <person name="Grimwood J."/>
            <person name="Schmutz J."/>
            <person name="Clum A."/>
            <person name="Reid I.D."/>
            <person name="Moisan M.C."/>
            <person name="Butler G."/>
            <person name="Nguyen T.T.M."/>
            <person name="Dewar K."/>
            <person name="Conant G."/>
            <person name="Drula E."/>
            <person name="Henrissat B."/>
            <person name="Hansel C."/>
            <person name="Singer S."/>
            <person name="Hutchinson M.I."/>
            <person name="de Vries R.P."/>
            <person name="Natvig D.O."/>
            <person name="Powell A.J."/>
            <person name="Tsang A."/>
            <person name="Grigoriev I.V."/>
        </authorList>
    </citation>
    <scope>NUCLEOTIDE SEQUENCE [LARGE SCALE GENOMIC DNA]</scope>
    <source>
        <strain evidence="1 2">CBS 494.80</strain>
    </source>
</reference>
<dbReference type="Proteomes" id="UP001595075">
    <property type="component" value="Unassembled WGS sequence"/>
</dbReference>
<comment type="caution">
    <text evidence="1">The sequence shown here is derived from an EMBL/GenBank/DDBJ whole genome shotgun (WGS) entry which is preliminary data.</text>
</comment>
<sequence>MRHASDGGLDDAGRVGEFMRVRLWKACQWWTWRASFGSLARTVHDLIRKRAFEWDLVMSAFGSKRIELESCSFEKISS</sequence>